<feature type="transmembrane region" description="Helical" evidence="1">
    <location>
        <begin position="143"/>
        <end position="159"/>
    </location>
</feature>
<evidence type="ECO:0000256" key="1">
    <source>
        <dbReference type="SAM" id="Phobius"/>
    </source>
</evidence>
<reference evidence="2 3" key="1">
    <citation type="submission" date="2016-11" db="EMBL/GenBank/DDBJ databases">
        <authorList>
            <person name="Jaros S."/>
            <person name="Januszkiewicz K."/>
            <person name="Wedrychowicz H."/>
        </authorList>
    </citation>
    <scope>NUCLEOTIDE SEQUENCE [LARGE SCALE GENOMIC DNA]</scope>
    <source>
        <strain evidence="2 3">DSM 17459</strain>
    </source>
</reference>
<organism evidence="2 3">
    <name type="scientific">Lactonifactor longoviformis DSM 17459</name>
    <dbReference type="NCBI Taxonomy" id="1122155"/>
    <lineage>
        <taxon>Bacteria</taxon>
        <taxon>Bacillati</taxon>
        <taxon>Bacillota</taxon>
        <taxon>Clostridia</taxon>
        <taxon>Eubacteriales</taxon>
        <taxon>Clostridiaceae</taxon>
        <taxon>Lactonifactor</taxon>
    </lineage>
</organism>
<dbReference type="AlphaFoldDB" id="A0A1M4SCS7"/>
<feature type="transmembrane region" description="Helical" evidence="1">
    <location>
        <begin position="171"/>
        <end position="192"/>
    </location>
</feature>
<feature type="transmembrane region" description="Helical" evidence="1">
    <location>
        <begin position="114"/>
        <end position="131"/>
    </location>
</feature>
<dbReference type="Proteomes" id="UP000184245">
    <property type="component" value="Unassembled WGS sequence"/>
</dbReference>
<keyword evidence="1" id="KW-1133">Transmembrane helix</keyword>
<keyword evidence="1" id="KW-0812">Transmembrane</keyword>
<feature type="transmembrane region" description="Helical" evidence="1">
    <location>
        <begin position="47"/>
        <end position="65"/>
    </location>
</feature>
<keyword evidence="1" id="KW-0472">Membrane</keyword>
<sequence>MKTYGIAGFPKSGWQKVILSENRWKGKCFAFGQKQVFKDMKVKEKKGTITAFIIYVITVLLLFYITNFRLGGAVETGLVWIAAIPPVYGFFYTKEKRAQEKLTAEGAEIPELKIFSIISAIVIMLWTVSWARNMITNPHDMKGYFAIPFVCSVGIYAAGKKYLRFFMAVKLSFLVSLCYAGIILTAGIYLILTDVSTVEETKSDLQNQGYYKVIYTGAMGAGNLEKIGIYPSTSSEEKDACKYYLFTGEKEGGTYGLVTDIWDGTMEAQLDLSLGCSPEQALAFYEAYPFQKY</sequence>
<gene>
    <name evidence="2" type="ORF">SAMN02745158_00052</name>
</gene>
<dbReference type="EMBL" id="FQVI01000001">
    <property type="protein sequence ID" value="SHE30019.1"/>
    <property type="molecule type" value="Genomic_DNA"/>
</dbReference>
<evidence type="ECO:0000313" key="2">
    <source>
        <dbReference type="EMBL" id="SHE30019.1"/>
    </source>
</evidence>
<keyword evidence="3" id="KW-1185">Reference proteome</keyword>
<accession>A0A1M4SCS7</accession>
<feature type="transmembrane region" description="Helical" evidence="1">
    <location>
        <begin position="77"/>
        <end position="93"/>
    </location>
</feature>
<protein>
    <submittedName>
        <fullName evidence="2">Uncharacterized protein</fullName>
    </submittedName>
</protein>
<evidence type="ECO:0000313" key="3">
    <source>
        <dbReference type="Proteomes" id="UP000184245"/>
    </source>
</evidence>
<dbReference type="RefSeq" id="WP_072848127.1">
    <property type="nucleotide sequence ID" value="NZ_FQVI01000001.1"/>
</dbReference>
<name>A0A1M4SCS7_9CLOT</name>
<proteinExistence type="predicted"/>